<organism evidence="1 2">
    <name type="scientific">Apodemus speciosus</name>
    <name type="common">Large Japanese field mouse</name>
    <dbReference type="NCBI Taxonomy" id="105296"/>
    <lineage>
        <taxon>Eukaryota</taxon>
        <taxon>Metazoa</taxon>
        <taxon>Chordata</taxon>
        <taxon>Craniata</taxon>
        <taxon>Vertebrata</taxon>
        <taxon>Euteleostomi</taxon>
        <taxon>Mammalia</taxon>
        <taxon>Eutheria</taxon>
        <taxon>Euarchontoglires</taxon>
        <taxon>Glires</taxon>
        <taxon>Rodentia</taxon>
        <taxon>Myomorpha</taxon>
        <taxon>Muroidea</taxon>
        <taxon>Muridae</taxon>
        <taxon>Murinae</taxon>
        <taxon>Apodemus</taxon>
    </lineage>
</organism>
<dbReference type="EMBL" id="BAAFST010000020">
    <property type="protein sequence ID" value="GAB1303046.1"/>
    <property type="molecule type" value="Genomic_DNA"/>
</dbReference>
<sequence length="33" mass="3898">MRQSGVKKTKIQFIGFQYYVLKDRKTCSRNCGL</sequence>
<gene>
    <name evidence="1" type="ORF">APTSU1_001828700</name>
</gene>
<keyword evidence="2" id="KW-1185">Reference proteome</keyword>
<evidence type="ECO:0000313" key="1">
    <source>
        <dbReference type="EMBL" id="GAB1303046.1"/>
    </source>
</evidence>
<proteinExistence type="predicted"/>
<dbReference type="Proteomes" id="UP001623349">
    <property type="component" value="Unassembled WGS sequence"/>
</dbReference>
<protein>
    <submittedName>
        <fullName evidence="1">Uncharacterized protein</fullName>
    </submittedName>
</protein>
<name>A0ABQ0FUW9_APOSI</name>
<reference evidence="1 2" key="1">
    <citation type="submission" date="2024-08" db="EMBL/GenBank/DDBJ databases">
        <title>The draft genome of Apodemus speciosus.</title>
        <authorList>
            <person name="Nabeshima K."/>
            <person name="Suzuki S."/>
            <person name="Onuma M."/>
        </authorList>
    </citation>
    <scope>NUCLEOTIDE SEQUENCE [LARGE SCALE GENOMIC DNA]</scope>
    <source>
        <strain evidence="1">IB14-021</strain>
    </source>
</reference>
<accession>A0ABQ0FUW9</accession>
<evidence type="ECO:0000313" key="2">
    <source>
        <dbReference type="Proteomes" id="UP001623349"/>
    </source>
</evidence>
<comment type="caution">
    <text evidence="1">The sequence shown here is derived from an EMBL/GenBank/DDBJ whole genome shotgun (WGS) entry which is preliminary data.</text>
</comment>